<dbReference type="InterPro" id="IPR032466">
    <property type="entry name" value="Metal_Hydrolase"/>
</dbReference>
<keyword evidence="6" id="KW-0862">Zinc</keyword>
<accession>A0A1S8L8N6</accession>
<evidence type="ECO:0000256" key="2">
    <source>
        <dbReference type="ARBA" id="ARBA00010286"/>
    </source>
</evidence>
<dbReference type="STRING" id="84029.CROST_17690"/>
<feature type="binding site" evidence="6">
    <location>
        <position position="62"/>
    </location>
    <ligand>
        <name>Zn(2+)</name>
        <dbReference type="ChEBI" id="CHEBI:29105"/>
        <label>1</label>
    </ligand>
</feature>
<proteinExistence type="inferred from homology"/>
<feature type="binding site" evidence="6">
    <location>
        <position position="151"/>
    </location>
    <ligand>
        <name>Zn(2+)</name>
        <dbReference type="ChEBI" id="CHEBI:29105"/>
        <label>1</label>
    </ligand>
</feature>
<keyword evidence="3 6" id="KW-0479">Metal-binding</keyword>
<sequence length="424" mass="46665">MIIIKNGYVIDPFTKREGKFDILIDEDKVVRISENLEIEDDLEIIDAEDCIVCPGFIDIHSHFRDPGFTEKEDIITGANAAARGGYTTVICMANTNPVVDNVETLKYIVNKAKEAKIEVLQVGTITKGMQGKELVDMEALKEAGAVGFSDDGKPIEDASLVLKAMEMAKELDVPLSFHEEDPKLIYESGINSGKIAEKLDMKGAMEEAETVLTARDSALAVSSKAKIDIQHISSKVSVGVVKWAKEMGANIIAEATPQHFSITEEEILTCGTNAKVNPPLRTEEDRIAIIKALKENTISVIATDHAPHTKSEKEKEFKKAPSGMIGLETALSLAVTNLVKTGDLTYKEVISKLTINPARFYNLDRGYIKEGHRADIVIFDPDEKYTVKEEEFQSKASNSPFIGKKLSGRIKTTICNGKIVYEDK</sequence>
<comment type="pathway">
    <text evidence="6">Pyrimidine metabolism; UMP biosynthesis via de novo pathway; (S)-dihydroorotate from bicarbonate: step 3/3.</text>
</comment>
<name>A0A1S8L8N6_9CLOT</name>
<feature type="binding site" evidence="6">
    <location>
        <position position="304"/>
    </location>
    <ligand>
        <name>Zn(2+)</name>
        <dbReference type="ChEBI" id="CHEBI:29105"/>
        <label>1</label>
    </ligand>
</feature>
<dbReference type="EC" id="3.5.2.3" evidence="6"/>
<feature type="binding site" evidence="6">
    <location>
        <position position="94"/>
    </location>
    <ligand>
        <name>substrate</name>
    </ligand>
</feature>
<dbReference type="NCBIfam" id="NF006839">
    <property type="entry name" value="PRK09357.1-4"/>
    <property type="match status" value="1"/>
</dbReference>
<dbReference type="CDD" id="cd01317">
    <property type="entry name" value="DHOase_IIa"/>
    <property type="match status" value="1"/>
</dbReference>
<dbReference type="GO" id="GO:0044205">
    <property type="term" value="P:'de novo' UMP biosynthetic process"/>
    <property type="evidence" value="ECO:0007669"/>
    <property type="project" value="UniProtKB-UniRule"/>
</dbReference>
<comment type="caution">
    <text evidence="6">Lacks conserved residue(s) required for the propagation of feature annotation.</text>
</comment>
<feature type="binding site" evidence="6">
    <location>
        <position position="178"/>
    </location>
    <ligand>
        <name>Zn(2+)</name>
        <dbReference type="ChEBI" id="CHEBI:29105"/>
        <label>2</label>
    </ligand>
</feature>
<dbReference type="Gene3D" id="2.30.40.10">
    <property type="entry name" value="Urease, subunit C, domain 1"/>
    <property type="match status" value="1"/>
</dbReference>
<dbReference type="PANTHER" id="PTHR43668">
    <property type="entry name" value="ALLANTOINASE"/>
    <property type="match status" value="1"/>
</dbReference>
<evidence type="ECO:0000256" key="4">
    <source>
        <dbReference type="ARBA" id="ARBA00022801"/>
    </source>
</evidence>
<evidence type="ECO:0000256" key="6">
    <source>
        <dbReference type="HAMAP-Rule" id="MF_00220"/>
    </source>
</evidence>
<comment type="cofactor">
    <cofactor evidence="6">
        <name>Zn(2+)</name>
        <dbReference type="ChEBI" id="CHEBI:29105"/>
    </cofactor>
    <text evidence="6">Binds 2 Zn(2+) ions per subunit.</text>
</comment>
<evidence type="ECO:0000256" key="3">
    <source>
        <dbReference type="ARBA" id="ARBA00022723"/>
    </source>
</evidence>
<evidence type="ECO:0000256" key="1">
    <source>
        <dbReference type="ARBA" id="ARBA00002368"/>
    </source>
</evidence>
<evidence type="ECO:0000313" key="8">
    <source>
        <dbReference type="Proteomes" id="UP000190951"/>
    </source>
</evidence>
<feature type="binding site" evidence="6">
    <location>
        <position position="277"/>
    </location>
    <ligand>
        <name>substrate</name>
    </ligand>
</feature>
<dbReference type="Pfam" id="PF01979">
    <property type="entry name" value="Amidohydro_1"/>
    <property type="match status" value="1"/>
</dbReference>
<dbReference type="RefSeq" id="WP_077834342.1">
    <property type="nucleotide sequence ID" value="NZ_CP096983.1"/>
</dbReference>
<dbReference type="AlphaFoldDB" id="A0A1S8L8N6"/>
<dbReference type="PANTHER" id="PTHR43668:SF2">
    <property type="entry name" value="ALLANTOINASE"/>
    <property type="match status" value="1"/>
</dbReference>
<organism evidence="7 8">
    <name type="scientific">Clostridium felsineum</name>
    <dbReference type="NCBI Taxonomy" id="36839"/>
    <lineage>
        <taxon>Bacteria</taxon>
        <taxon>Bacillati</taxon>
        <taxon>Bacillota</taxon>
        <taxon>Clostridia</taxon>
        <taxon>Eubacteriales</taxon>
        <taxon>Clostridiaceae</taxon>
        <taxon>Clostridium</taxon>
    </lineage>
</organism>
<keyword evidence="5 6" id="KW-0665">Pyrimidine biosynthesis</keyword>
<keyword evidence="4 6" id="KW-0378">Hydrolase</keyword>
<feature type="binding site" evidence="6">
    <location>
        <position position="60"/>
    </location>
    <ligand>
        <name>Zn(2+)</name>
        <dbReference type="ChEBI" id="CHEBI:29105"/>
        <label>1</label>
    </ligand>
</feature>
<dbReference type="GO" id="GO:0004151">
    <property type="term" value="F:dihydroorotase activity"/>
    <property type="evidence" value="ECO:0007669"/>
    <property type="project" value="UniProtKB-UniRule"/>
</dbReference>
<dbReference type="HAMAP" id="MF_00220_B">
    <property type="entry name" value="PyrC_classI_B"/>
    <property type="match status" value="1"/>
</dbReference>
<protein>
    <recommendedName>
        <fullName evidence="6">Dihydroorotase</fullName>
        <shortName evidence="6">DHOase</shortName>
        <ecNumber evidence="6">3.5.2.3</ecNumber>
    </recommendedName>
</protein>
<keyword evidence="8" id="KW-1185">Reference proteome</keyword>
<dbReference type="InterPro" id="IPR050138">
    <property type="entry name" value="DHOase/Allantoinase_Hydrolase"/>
</dbReference>
<comment type="similarity">
    <text evidence="2 6">Belongs to the metallo-dependent hydrolases superfamily. DHOase family. Class I DHOase subfamily.</text>
</comment>
<evidence type="ECO:0000313" key="7">
    <source>
        <dbReference type="EMBL" id="URZ10176.1"/>
    </source>
</evidence>
<dbReference type="Proteomes" id="UP000190951">
    <property type="component" value="Chromosome"/>
</dbReference>
<dbReference type="GO" id="GO:0005737">
    <property type="term" value="C:cytoplasm"/>
    <property type="evidence" value="ECO:0007669"/>
    <property type="project" value="TreeGrafter"/>
</dbReference>
<gene>
    <name evidence="6 7" type="primary">pyrC</name>
    <name evidence="7" type="ORF">CROST_008840</name>
</gene>
<dbReference type="NCBIfam" id="TIGR00857">
    <property type="entry name" value="pyrC_multi"/>
    <property type="match status" value="1"/>
</dbReference>
<dbReference type="SUPFAM" id="SSF51338">
    <property type="entry name" value="Composite domain of metallo-dependent hydrolases"/>
    <property type="match status" value="1"/>
</dbReference>
<dbReference type="InterPro" id="IPR004722">
    <property type="entry name" value="DHOase"/>
</dbReference>
<comment type="function">
    <text evidence="1 6">Catalyzes the reversible cyclization of carbamoyl aspartate to dihydroorotate.</text>
</comment>
<feature type="binding site" evidence="6">
    <location>
        <position position="151"/>
    </location>
    <ligand>
        <name>Zn(2+)</name>
        <dbReference type="ChEBI" id="CHEBI:29105"/>
        <label>2</label>
    </ligand>
</feature>
<dbReference type="InterPro" id="IPR011059">
    <property type="entry name" value="Metal-dep_hydrolase_composite"/>
</dbReference>
<evidence type="ECO:0000256" key="5">
    <source>
        <dbReference type="ARBA" id="ARBA00022975"/>
    </source>
</evidence>
<feature type="binding site" evidence="6">
    <location>
        <position position="308"/>
    </location>
    <ligand>
        <name>substrate</name>
    </ligand>
</feature>
<comment type="catalytic activity">
    <reaction evidence="6">
        <text>(S)-dihydroorotate + H2O = N-carbamoyl-L-aspartate + H(+)</text>
        <dbReference type="Rhea" id="RHEA:24296"/>
        <dbReference type="ChEBI" id="CHEBI:15377"/>
        <dbReference type="ChEBI" id="CHEBI:15378"/>
        <dbReference type="ChEBI" id="CHEBI:30864"/>
        <dbReference type="ChEBI" id="CHEBI:32814"/>
        <dbReference type="EC" id="3.5.2.3"/>
    </reaction>
</comment>
<dbReference type="GO" id="GO:0004038">
    <property type="term" value="F:allantoinase activity"/>
    <property type="evidence" value="ECO:0007669"/>
    <property type="project" value="TreeGrafter"/>
</dbReference>
<dbReference type="GO" id="GO:0008270">
    <property type="term" value="F:zinc ion binding"/>
    <property type="evidence" value="ECO:0007669"/>
    <property type="project" value="UniProtKB-UniRule"/>
</dbReference>
<dbReference type="GO" id="GO:0006145">
    <property type="term" value="P:purine nucleobase catabolic process"/>
    <property type="evidence" value="ECO:0007669"/>
    <property type="project" value="TreeGrafter"/>
</dbReference>
<dbReference type="PROSITE" id="PS00483">
    <property type="entry name" value="DIHYDROOROTASE_2"/>
    <property type="match status" value="1"/>
</dbReference>
<feature type="binding site" evidence="6">
    <location>
        <position position="231"/>
    </location>
    <ligand>
        <name>Zn(2+)</name>
        <dbReference type="ChEBI" id="CHEBI:29105"/>
        <label>2</label>
    </ligand>
</feature>
<reference evidence="7 8" key="1">
    <citation type="submission" date="2022-04" db="EMBL/GenBank/DDBJ databases">
        <title>Genome sequence of C. roseum typestrain.</title>
        <authorList>
            <person name="Poehlein A."/>
            <person name="Schoch T."/>
            <person name="Duerre P."/>
            <person name="Daniel R."/>
        </authorList>
    </citation>
    <scope>NUCLEOTIDE SEQUENCE [LARGE SCALE GENOMIC DNA]</scope>
    <source>
        <strain evidence="7 8">DSM 7320</strain>
    </source>
</reference>
<dbReference type="InterPro" id="IPR002195">
    <property type="entry name" value="Dihydroorotase_CS"/>
</dbReference>
<dbReference type="EMBL" id="CP096983">
    <property type="protein sequence ID" value="URZ10176.1"/>
    <property type="molecule type" value="Genomic_DNA"/>
</dbReference>
<feature type="binding site" evidence="6">
    <location>
        <begin position="62"/>
        <end position="64"/>
    </location>
    <ligand>
        <name>substrate</name>
    </ligand>
</feature>
<feature type="active site" evidence="6">
    <location>
        <position position="304"/>
    </location>
</feature>
<dbReference type="Gene3D" id="3.20.20.140">
    <property type="entry name" value="Metal-dependent hydrolases"/>
    <property type="match status" value="1"/>
</dbReference>
<dbReference type="InterPro" id="IPR006680">
    <property type="entry name" value="Amidohydro-rel"/>
</dbReference>
<dbReference type="KEGG" id="crw:CROST_008840"/>
<dbReference type="SUPFAM" id="SSF51556">
    <property type="entry name" value="Metallo-dependent hydrolases"/>
    <property type="match status" value="1"/>
</dbReference>